<dbReference type="Proteomes" id="UP000276133">
    <property type="component" value="Unassembled WGS sequence"/>
</dbReference>
<evidence type="ECO:0000256" key="1">
    <source>
        <dbReference type="SAM" id="Phobius"/>
    </source>
</evidence>
<dbReference type="OrthoDB" id="92766at2759"/>
<organism evidence="2 3">
    <name type="scientific">Brachionus plicatilis</name>
    <name type="common">Marine rotifer</name>
    <name type="synonym">Brachionus muelleri</name>
    <dbReference type="NCBI Taxonomy" id="10195"/>
    <lineage>
        <taxon>Eukaryota</taxon>
        <taxon>Metazoa</taxon>
        <taxon>Spiralia</taxon>
        <taxon>Gnathifera</taxon>
        <taxon>Rotifera</taxon>
        <taxon>Eurotatoria</taxon>
        <taxon>Monogononta</taxon>
        <taxon>Pseudotrocha</taxon>
        <taxon>Ploima</taxon>
        <taxon>Brachionidae</taxon>
        <taxon>Brachionus</taxon>
    </lineage>
</organism>
<feature type="transmembrane region" description="Helical" evidence="1">
    <location>
        <begin position="209"/>
        <end position="227"/>
    </location>
</feature>
<keyword evidence="1" id="KW-0812">Transmembrane</keyword>
<dbReference type="AlphaFoldDB" id="A0A3M7SXG3"/>
<evidence type="ECO:0000313" key="3">
    <source>
        <dbReference type="Proteomes" id="UP000276133"/>
    </source>
</evidence>
<dbReference type="EMBL" id="REGN01000640">
    <property type="protein sequence ID" value="RNA40483.1"/>
    <property type="molecule type" value="Genomic_DNA"/>
</dbReference>
<protein>
    <recommendedName>
        <fullName evidence="4">Acyltransferase 3 domain-containing protein</fullName>
    </recommendedName>
</protein>
<keyword evidence="1" id="KW-1133">Transmembrane helix</keyword>
<proteinExistence type="predicted"/>
<comment type="caution">
    <text evidence="2">The sequence shown here is derived from an EMBL/GenBank/DDBJ whole genome shotgun (WGS) entry which is preliminary data.</text>
</comment>
<reference evidence="2 3" key="1">
    <citation type="journal article" date="2018" name="Sci. Rep.">
        <title>Genomic signatures of local adaptation to the degree of environmental predictability in rotifers.</title>
        <authorList>
            <person name="Franch-Gras L."/>
            <person name="Hahn C."/>
            <person name="Garcia-Roger E.M."/>
            <person name="Carmona M.J."/>
            <person name="Serra M."/>
            <person name="Gomez A."/>
        </authorList>
    </citation>
    <scope>NUCLEOTIDE SEQUENCE [LARGE SCALE GENOMIC DNA]</scope>
    <source>
        <strain evidence="2">HYR1</strain>
    </source>
</reference>
<feature type="transmembrane region" description="Helical" evidence="1">
    <location>
        <begin position="165"/>
        <end position="189"/>
    </location>
</feature>
<accession>A0A3M7SXG3</accession>
<keyword evidence="3" id="KW-1185">Reference proteome</keyword>
<keyword evidence="1" id="KW-0472">Membrane</keyword>
<sequence length="238" mass="27370">MKKLTKISDEFNEIKRYNFLDGYRGMLAILVLVSHSKKNDKCELVNFIYKIRHTTGVYGFFVLTTCIKFGPKILGGVFNFKAGYKYSSWTELILLDYSGVNHLWTIAPDGCIIASVLNEKINFLVILFIYGLKRNYEDEVLAGTISARIWSSLILFLRLGNQKNYLIRILSNEFLCKCGLCSFGIYLLHPIFVHTTLEFFNFSLNLDNIIVILLKSYIAGLVFFYLIESKSVKLGNIY</sequence>
<evidence type="ECO:0000313" key="2">
    <source>
        <dbReference type="EMBL" id="RNA40483.1"/>
    </source>
</evidence>
<evidence type="ECO:0008006" key="4">
    <source>
        <dbReference type="Google" id="ProtNLM"/>
    </source>
</evidence>
<name>A0A3M7SXG3_BRAPC</name>
<gene>
    <name evidence="2" type="ORF">BpHYR1_036985</name>
</gene>